<sequence>MSPPYWIHCNLCYHVMVRKERKFYHLSCRHVLCKPCMAKTERGTTCPVCHQPLSRFSELNNQMERKEKMYYDPGAHKTFSDASQIAVFQLKQRENMVRGILRCRKAVPQMKEMFNTLRQRIVETQRQYEKYRTYRRNLQEIMRQQNSPAYGAPRAIRNAIVGQPQASLSIRASEWDSRSQLLTPASGRDRSSILGSAGFVPASGMSVFQTPLPPSTSTPRAGQPYAPVSEIGHNSDISGIRTPASSISSRPGNEFVRASGSSVYQTYPHPGTGPMSRYGPPKVPGSSGGGGVTFANDSGISGMRTPASTGGSRFSGSHGPSFPMTPGVATKRPHLFHYECPMPSKIARR</sequence>
<dbReference type="VEuPathDB" id="VectorBase:ASIS022724"/>
<dbReference type="PROSITE" id="PS00518">
    <property type="entry name" value="ZF_RING_1"/>
    <property type="match status" value="1"/>
</dbReference>
<evidence type="ECO:0000313" key="7">
    <source>
        <dbReference type="EMBL" id="KFB51032.1"/>
    </source>
</evidence>
<dbReference type="GO" id="GO:0016925">
    <property type="term" value="P:protein sumoylation"/>
    <property type="evidence" value="ECO:0007669"/>
    <property type="project" value="TreeGrafter"/>
</dbReference>
<reference evidence="7 9" key="1">
    <citation type="journal article" date="2014" name="BMC Genomics">
        <title>Genome sequence of Anopheles sinensis provides insight into genetics basis of mosquito competence for malaria parasites.</title>
        <authorList>
            <person name="Zhou D."/>
            <person name="Zhang D."/>
            <person name="Ding G."/>
            <person name="Shi L."/>
            <person name="Hou Q."/>
            <person name="Ye Y."/>
            <person name="Xu Y."/>
            <person name="Zhou H."/>
            <person name="Xiong C."/>
            <person name="Li S."/>
            <person name="Yu J."/>
            <person name="Hong S."/>
            <person name="Yu X."/>
            <person name="Zou P."/>
            <person name="Chen C."/>
            <person name="Chang X."/>
            <person name="Wang W."/>
            <person name="Lv Y."/>
            <person name="Sun Y."/>
            <person name="Ma L."/>
            <person name="Shen B."/>
            <person name="Zhu C."/>
        </authorList>
    </citation>
    <scope>NUCLEOTIDE SEQUENCE [LARGE SCALE GENOMIC DNA]</scope>
</reference>
<evidence type="ECO:0000313" key="8">
    <source>
        <dbReference type="EnsemblMetazoa" id="ASIC019082-PA"/>
    </source>
</evidence>
<name>A0A084WLD8_ANOSI</name>
<keyword evidence="4" id="KW-0469">Meiosis</keyword>
<evidence type="ECO:0000256" key="5">
    <source>
        <dbReference type="PROSITE-ProRule" id="PRU00175"/>
    </source>
</evidence>
<dbReference type="InterPro" id="IPR001841">
    <property type="entry name" value="Znf_RING"/>
</dbReference>
<dbReference type="GO" id="GO:0007129">
    <property type="term" value="P:homologous chromosome pairing at meiosis"/>
    <property type="evidence" value="ECO:0007669"/>
    <property type="project" value="TreeGrafter"/>
</dbReference>
<proteinExistence type="predicted"/>
<evidence type="ECO:0000256" key="1">
    <source>
        <dbReference type="ARBA" id="ARBA00022723"/>
    </source>
</evidence>
<organism evidence="7">
    <name type="scientific">Anopheles sinensis</name>
    <name type="common">Mosquito</name>
    <dbReference type="NCBI Taxonomy" id="74873"/>
    <lineage>
        <taxon>Eukaryota</taxon>
        <taxon>Metazoa</taxon>
        <taxon>Ecdysozoa</taxon>
        <taxon>Arthropoda</taxon>
        <taxon>Hexapoda</taxon>
        <taxon>Insecta</taxon>
        <taxon>Pterygota</taxon>
        <taxon>Neoptera</taxon>
        <taxon>Endopterygota</taxon>
        <taxon>Diptera</taxon>
        <taxon>Nematocera</taxon>
        <taxon>Culicoidea</taxon>
        <taxon>Culicidae</taxon>
        <taxon>Anophelinae</taxon>
        <taxon>Anopheles</taxon>
    </lineage>
</organism>
<dbReference type="Pfam" id="PF14634">
    <property type="entry name" value="zf-RING_5"/>
    <property type="match status" value="1"/>
</dbReference>
<evidence type="ECO:0000256" key="2">
    <source>
        <dbReference type="ARBA" id="ARBA00022771"/>
    </source>
</evidence>
<dbReference type="EnsemblMetazoa" id="ASIC019082-RA">
    <property type="protein sequence ID" value="ASIC019082-PA"/>
    <property type="gene ID" value="ASIC019082"/>
</dbReference>
<dbReference type="Gene3D" id="3.30.40.10">
    <property type="entry name" value="Zinc/RING finger domain, C3HC4 (zinc finger)"/>
    <property type="match status" value="1"/>
</dbReference>
<dbReference type="OrthoDB" id="7841769at2759"/>
<dbReference type="EMBL" id="KE525350">
    <property type="protein sequence ID" value="KFB51032.1"/>
    <property type="molecule type" value="Genomic_DNA"/>
</dbReference>
<dbReference type="AlphaFoldDB" id="A0A084WLD8"/>
<dbReference type="PANTHER" id="PTHR22663">
    <property type="entry name" value="RING FINGER PROTEIN NARYA-RELATED"/>
    <property type="match status" value="1"/>
</dbReference>
<evidence type="ECO:0000256" key="3">
    <source>
        <dbReference type="ARBA" id="ARBA00022833"/>
    </source>
</evidence>
<dbReference type="GO" id="GO:0008270">
    <property type="term" value="F:zinc ion binding"/>
    <property type="evidence" value="ECO:0007669"/>
    <property type="project" value="UniProtKB-KW"/>
</dbReference>
<dbReference type="InterPro" id="IPR013083">
    <property type="entry name" value="Znf_RING/FYVE/PHD"/>
</dbReference>
<evidence type="ECO:0000259" key="6">
    <source>
        <dbReference type="PROSITE" id="PS50089"/>
    </source>
</evidence>
<dbReference type="InterPro" id="IPR017907">
    <property type="entry name" value="Znf_RING_CS"/>
</dbReference>
<dbReference type="GO" id="GO:0019789">
    <property type="term" value="F:SUMO transferase activity"/>
    <property type="evidence" value="ECO:0007669"/>
    <property type="project" value="InterPro"/>
</dbReference>
<keyword evidence="1" id="KW-0479">Metal-binding</keyword>
<dbReference type="PROSITE" id="PS50089">
    <property type="entry name" value="ZF_RING_2"/>
    <property type="match status" value="1"/>
</dbReference>
<accession>A0A084WLD8</accession>
<keyword evidence="2 5" id="KW-0863">Zinc-finger</keyword>
<dbReference type="PANTHER" id="PTHR22663:SF17">
    <property type="entry name" value="RING FINGER PROTEIN NARYA-RELATED"/>
    <property type="match status" value="1"/>
</dbReference>
<keyword evidence="3" id="KW-0862">Zinc</keyword>
<keyword evidence="9" id="KW-1185">Reference proteome</keyword>
<dbReference type="GO" id="GO:0000795">
    <property type="term" value="C:synaptonemal complex"/>
    <property type="evidence" value="ECO:0007669"/>
    <property type="project" value="InterPro"/>
</dbReference>
<dbReference type="EMBL" id="ATLV01024226">
    <property type="status" value="NOT_ANNOTATED_CDS"/>
    <property type="molecule type" value="Genomic_DNA"/>
</dbReference>
<protein>
    <submittedName>
        <fullName evidence="7">AGAP006749-PA-like protein</fullName>
    </submittedName>
    <submittedName>
        <fullName evidence="8">RING-type domain-containing protein</fullName>
    </submittedName>
</protein>
<dbReference type="SUPFAM" id="SSF57850">
    <property type="entry name" value="RING/U-box"/>
    <property type="match status" value="1"/>
</dbReference>
<dbReference type="VEuPathDB" id="VectorBase:ASIC019082"/>
<evidence type="ECO:0000313" key="9">
    <source>
        <dbReference type="Proteomes" id="UP000030765"/>
    </source>
</evidence>
<dbReference type="Proteomes" id="UP000030765">
    <property type="component" value="Unassembled WGS sequence"/>
</dbReference>
<reference evidence="8" key="2">
    <citation type="submission" date="2020-05" db="UniProtKB">
        <authorList>
            <consortium name="EnsemblMetazoa"/>
        </authorList>
    </citation>
    <scope>IDENTIFICATION</scope>
</reference>
<dbReference type="STRING" id="74873.A0A084WLD8"/>
<feature type="domain" description="RING-type" evidence="6">
    <location>
        <begin position="9"/>
        <end position="50"/>
    </location>
</feature>
<dbReference type="InterPro" id="IPR042123">
    <property type="entry name" value="Zip3/RNF212-like"/>
</dbReference>
<gene>
    <name evidence="7" type="ORF">ZHAS_00019082</name>
</gene>
<evidence type="ECO:0000256" key="4">
    <source>
        <dbReference type="ARBA" id="ARBA00023254"/>
    </source>
</evidence>
<dbReference type="GO" id="GO:0007131">
    <property type="term" value="P:reciprocal meiotic recombination"/>
    <property type="evidence" value="ECO:0007669"/>
    <property type="project" value="InterPro"/>
</dbReference>